<dbReference type="PANTHER" id="PTHR43309">
    <property type="entry name" value="5-OXOPROLINASE SUBUNIT C"/>
    <property type="match status" value="1"/>
</dbReference>
<keyword evidence="8" id="KW-1185">Reference proteome</keyword>
<dbReference type="EMBL" id="JAFNLT010000001">
    <property type="protein sequence ID" value="MBO1226075.1"/>
    <property type="molecule type" value="Genomic_DNA"/>
</dbReference>
<dbReference type="SMART" id="SM00797">
    <property type="entry name" value="AHS2"/>
    <property type="match status" value="1"/>
</dbReference>
<name>A0A291JK56_9STAP</name>
<keyword evidence="3" id="KW-0067">ATP-binding</keyword>
<dbReference type="InterPro" id="IPR003778">
    <property type="entry name" value="CT_A_B"/>
</dbReference>
<dbReference type="RefSeq" id="WP_096809372.1">
    <property type="nucleotide sequence ID" value="NZ_BMCF01000002.1"/>
</dbReference>
<evidence type="ECO:0000256" key="2">
    <source>
        <dbReference type="ARBA" id="ARBA00022801"/>
    </source>
</evidence>
<dbReference type="PANTHER" id="PTHR43309:SF5">
    <property type="entry name" value="5-OXOPROLINASE SUBUNIT C"/>
    <property type="match status" value="1"/>
</dbReference>
<organism evidence="6 7">
    <name type="scientific">Staphylococcus nepalensis</name>
    <dbReference type="NCBI Taxonomy" id="214473"/>
    <lineage>
        <taxon>Bacteria</taxon>
        <taxon>Bacillati</taxon>
        <taxon>Bacillota</taxon>
        <taxon>Bacilli</taxon>
        <taxon>Bacillales</taxon>
        <taxon>Staphylococcaceae</taxon>
        <taxon>Staphylococcus</taxon>
    </lineage>
</organism>
<reference evidence="6 7" key="1">
    <citation type="submission" date="2018-06" db="EMBL/GenBank/DDBJ databases">
        <authorList>
            <consortium name="Pathogen Informatics"/>
            <person name="Doyle S."/>
        </authorList>
    </citation>
    <scope>NUCLEOTIDE SEQUENCE [LARGE SCALE GENOMIC DNA]</scope>
    <source>
        <strain evidence="6 7">NCTC13834</strain>
    </source>
</reference>
<evidence type="ECO:0000259" key="4">
    <source>
        <dbReference type="SMART" id="SM00797"/>
    </source>
</evidence>
<evidence type="ECO:0000313" key="7">
    <source>
        <dbReference type="Proteomes" id="UP000254412"/>
    </source>
</evidence>
<evidence type="ECO:0000256" key="1">
    <source>
        <dbReference type="ARBA" id="ARBA00022741"/>
    </source>
</evidence>
<dbReference type="EMBL" id="UHDS01000001">
    <property type="protein sequence ID" value="SUM54968.1"/>
    <property type="molecule type" value="Genomic_DNA"/>
</dbReference>
<feature type="domain" description="Carboxyltransferase" evidence="4">
    <location>
        <begin position="24"/>
        <end position="301"/>
    </location>
</feature>
<dbReference type="InterPro" id="IPR029000">
    <property type="entry name" value="Cyclophilin-like_dom_sf"/>
</dbReference>
<dbReference type="GO" id="GO:0005524">
    <property type="term" value="F:ATP binding"/>
    <property type="evidence" value="ECO:0007669"/>
    <property type="project" value="UniProtKB-KW"/>
</dbReference>
<keyword evidence="1" id="KW-0547">Nucleotide-binding</keyword>
<sequence>MSIKILTPGLFSTIQDLGRIGYQDQGFSSAGVLDNYAYRMGQILIGNRGPAIECTIIGPTVEFLEDNTFVLTGAKFKATLNDTFIDGSTVIAVKKGDVLKVGQVNEGARGYLLFGKPLDISKVADSFSTHTRSQIGGFKGRALKSGDLIGCLYNTSYKERLGISLPFNLAKNNNKPIQIIEGPQIDHFSKEAQQKLVSKNFEISEKSDRMGYRLQGENIPPIGSADIISEPVALGSIQVPNDGNPIILLNDKQTVGGYTKIATVCASDLHRLAQMQPNEIIRFEWTTVETAVTKLEQQEKDFNDKIENLLNQPIFDVAQMRNTSARINKLLKGEL</sequence>
<evidence type="ECO:0000256" key="3">
    <source>
        <dbReference type="ARBA" id="ARBA00022840"/>
    </source>
</evidence>
<dbReference type="Proteomes" id="UP000664081">
    <property type="component" value="Unassembled WGS sequence"/>
</dbReference>
<reference evidence="5 8" key="2">
    <citation type="submission" date="2021-03" db="EMBL/GenBank/DDBJ databases">
        <title>Staphylococci and Mammaliicocci in bats.</title>
        <authorList>
            <person name="Fountain K."/>
        </authorList>
    </citation>
    <scope>NUCLEOTIDE SEQUENCE [LARGE SCALE GENOMIC DNA]</scope>
    <source>
        <strain evidence="5 8">18_1_E_SW</strain>
    </source>
</reference>
<dbReference type="Proteomes" id="UP000254412">
    <property type="component" value="Unassembled WGS sequence"/>
</dbReference>
<dbReference type="AlphaFoldDB" id="A0A291JK56"/>
<evidence type="ECO:0000313" key="5">
    <source>
        <dbReference type="EMBL" id="MBO1226075.1"/>
    </source>
</evidence>
<evidence type="ECO:0000313" key="8">
    <source>
        <dbReference type="Proteomes" id="UP000664081"/>
    </source>
</evidence>
<dbReference type="NCBIfam" id="TIGR00724">
    <property type="entry name" value="urea_amlyse_rel"/>
    <property type="match status" value="1"/>
</dbReference>
<gene>
    <name evidence="5" type="ORF">J3T88_01890</name>
    <name evidence="6" type="ORF">NCTC13834_01323</name>
</gene>
<dbReference type="Pfam" id="PF02626">
    <property type="entry name" value="CT_A_B"/>
    <property type="match status" value="1"/>
</dbReference>
<dbReference type="InterPro" id="IPR052708">
    <property type="entry name" value="PxpC"/>
</dbReference>
<proteinExistence type="predicted"/>
<dbReference type="KEGG" id="snl:BJD96_06330"/>
<dbReference type="Gene3D" id="2.40.100.10">
    <property type="entry name" value="Cyclophilin-like"/>
    <property type="match status" value="1"/>
</dbReference>
<protein>
    <submittedName>
        <fullName evidence="6">Allophanate hydrolase subunit 2</fullName>
    </submittedName>
    <submittedName>
        <fullName evidence="5">Biotin-dependent carboxyltransferase family protein</fullName>
    </submittedName>
</protein>
<keyword evidence="2 6" id="KW-0378">Hydrolase</keyword>
<dbReference type="GeneID" id="66776712"/>
<evidence type="ECO:0000313" key="6">
    <source>
        <dbReference type="EMBL" id="SUM54968.1"/>
    </source>
</evidence>
<accession>A0A291JK56</accession>
<dbReference type="GO" id="GO:0016787">
    <property type="term" value="F:hydrolase activity"/>
    <property type="evidence" value="ECO:0007669"/>
    <property type="project" value="UniProtKB-KW"/>
</dbReference>
<dbReference type="SUPFAM" id="SSF50891">
    <property type="entry name" value="Cyclophilin-like"/>
    <property type="match status" value="1"/>
</dbReference>